<name>A0A7S9D9V4_9BRAD</name>
<protein>
    <submittedName>
        <fullName evidence="1">Class I SAM-dependent methyltransferase</fullName>
    </submittedName>
</protein>
<dbReference type="GO" id="GO:0032259">
    <property type="term" value="P:methylation"/>
    <property type="evidence" value="ECO:0007669"/>
    <property type="project" value="UniProtKB-KW"/>
</dbReference>
<dbReference type="EMBL" id="CP061379">
    <property type="protein sequence ID" value="QPF93879.1"/>
    <property type="molecule type" value="Genomic_DNA"/>
</dbReference>
<keyword evidence="1" id="KW-0489">Methyltransferase</keyword>
<evidence type="ECO:0000313" key="1">
    <source>
        <dbReference type="EMBL" id="QPF93879.1"/>
    </source>
</evidence>
<dbReference type="AlphaFoldDB" id="A0A7S9D9V4"/>
<keyword evidence="2" id="KW-1185">Reference proteome</keyword>
<dbReference type="Proteomes" id="UP000594621">
    <property type="component" value="Chromosome"/>
</dbReference>
<proteinExistence type="predicted"/>
<dbReference type="KEGG" id="bcou:IC761_11685"/>
<dbReference type="SUPFAM" id="SSF53335">
    <property type="entry name" value="S-adenosyl-L-methionine-dependent methyltransferases"/>
    <property type="match status" value="1"/>
</dbReference>
<keyword evidence="1" id="KW-0808">Transferase</keyword>
<gene>
    <name evidence="1" type="ORF">IC761_11685</name>
</gene>
<accession>A0A7S9D9V4</accession>
<reference evidence="1 2" key="1">
    <citation type="submission" date="2020-09" db="EMBL/GenBank/DDBJ databases">
        <title>Complete genomes of bradyrhizobia occurring on native shrubby legumes in Australia.</title>
        <authorList>
            <person name="Lafay B."/>
        </authorList>
    </citation>
    <scope>NUCLEOTIDE SEQUENCE [LARGE SCALE GENOMIC DNA]</scope>
    <source>
        <strain evidence="1 2">BDV5040</strain>
    </source>
</reference>
<dbReference type="InterPro" id="IPR029063">
    <property type="entry name" value="SAM-dependent_MTases_sf"/>
</dbReference>
<organism evidence="1 2">
    <name type="scientific">Bradyrhizobium commune</name>
    <dbReference type="NCBI Taxonomy" id="83627"/>
    <lineage>
        <taxon>Bacteria</taxon>
        <taxon>Pseudomonadati</taxon>
        <taxon>Pseudomonadota</taxon>
        <taxon>Alphaproteobacteria</taxon>
        <taxon>Hyphomicrobiales</taxon>
        <taxon>Nitrobacteraceae</taxon>
        <taxon>Bradyrhizobium</taxon>
    </lineage>
</organism>
<dbReference type="GO" id="GO:0008168">
    <property type="term" value="F:methyltransferase activity"/>
    <property type="evidence" value="ECO:0007669"/>
    <property type="project" value="UniProtKB-KW"/>
</dbReference>
<evidence type="ECO:0000313" key="2">
    <source>
        <dbReference type="Proteomes" id="UP000594621"/>
    </source>
</evidence>
<sequence length="292" mass="32808">MTFRPDLKPASRLELSKAYAVDIARSLRRIAIKNIRRTHDIVDAEYNAGEWGRILSERAWLRASSLEDFLVGHNEAPRLAKVDGGIVRISTSDYYRYRLGALSRLISRHAGEATSLLELGAGFGYNLFSLCLDPRWTSLRGLDIAPNGIEAGRQIAGHFGLDGRIGFGRIDLTDPADPAFKELTGATILTYFCIEQIPYAVEAVVDQILKARPARVIHIEPAVDMLDLADPRDIASRIYIRSMDYQTRLWTLLDELDHKGRIRVTARERMNFAPTLHNDGMLYAWEPLGASD</sequence>
<dbReference type="Gene3D" id="3.40.50.150">
    <property type="entry name" value="Vaccinia Virus protein VP39"/>
    <property type="match status" value="1"/>
</dbReference>